<evidence type="ECO:0000313" key="7">
    <source>
        <dbReference type="Proteomes" id="UP000434580"/>
    </source>
</evidence>
<feature type="transmembrane region" description="Helical" evidence="4">
    <location>
        <begin position="216"/>
        <end position="232"/>
    </location>
</feature>
<feature type="transmembrane region" description="Helical" evidence="4">
    <location>
        <begin position="167"/>
        <end position="187"/>
    </location>
</feature>
<name>A0A5S9Q7M0_9GAMM</name>
<organism evidence="6 7">
    <name type="scientific">BD1-7 clade bacterium</name>
    <dbReference type="NCBI Taxonomy" id="2029982"/>
    <lineage>
        <taxon>Bacteria</taxon>
        <taxon>Pseudomonadati</taxon>
        <taxon>Pseudomonadota</taxon>
        <taxon>Gammaproteobacteria</taxon>
        <taxon>Cellvibrionales</taxon>
        <taxon>Spongiibacteraceae</taxon>
        <taxon>BD1-7 clade</taxon>
    </lineage>
</organism>
<dbReference type="InterPro" id="IPR050469">
    <property type="entry name" value="Diguanylate_Cyclase"/>
</dbReference>
<feature type="transmembrane region" description="Helical" evidence="4">
    <location>
        <begin position="120"/>
        <end position="137"/>
    </location>
</feature>
<evidence type="ECO:0000256" key="1">
    <source>
        <dbReference type="ARBA" id="ARBA00012528"/>
    </source>
</evidence>
<evidence type="ECO:0000313" key="6">
    <source>
        <dbReference type="EMBL" id="CAA0109923.1"/>
    </source>
</evidence>
<keyword evidence="4" id="KW-0472">Membrane</keyword>
<keyword evidence="6" id="KW-0808">Transferase</keyword>
<sequence length="418" mass="46238">MSTFIDRLIARGLALLVPSILLISSYVALSYIDLLAEQWQVLVLQAGPILGLLLASALSIQFSRTGYFFALLFVIVASIASDAGLGVVIPYQTPIYVVLFINLLIFSGLEDRGLFSVHGILRLAVLGLETVLGVYFMEHQQQFIDYFVALYPSIEALSPLTYSLGGLPWIIGVSVVAVCIQLLCLLFSNQVNQPIFLITQVVLLLMISGVQSDLWVPLLLIVFSMAVCFSVLRQSHDMAYRDELTALPSRRALNQLLLRVGRRYTVAMMDIDHFKKFNDTHGHDIGDEVLRMVASKIARVGGGGKPHRYGGEEFTIVFSGKSPAQVESHLEALRETIANYSMVVRSKRAKENTKKTKSDAKKGRRPNKDMSQYKTLSVTVSIGVAERTGTLKTTTQVVKAADEALYRAKKAGRNCLQY</sequence>
<feature type="domain" description="GGDEF" evidence="5">
    <location>
        <begin position="262"/>
        <end position="418"/>
    </location>
</feature>
<dbReference type="GO" id="GO:0052621">
    <property type="term" value="F:diguanylate cyclase activity"/>
    <property type="evidence" value="ECO:0007669"/>
    <property type="project" value="UniProtKB-EC"/>
</dbReference>
<dbReference type="PANTHER" id="PTHR45138">
    <property type="entry name" value="REGULATORY COMPONENTS OF SENSORY TRANSDUCTION SYSTEM"/>
    <property type="match status" value="1"/>
</dbReference>
<dbReference type="Gene3D" id="3.30.70.270">
    <property type="match status" value="1"/>
</dbReference>
<keyword evidence="4" id="KW-0812">Transmembrane</keyword>
<protein>
    <recommendedName>
        <fullName evidence="1">diguanylate cyclase</fullName>
        <ecNumber evidence="1">2.7.7.65</ecNumber>
    </recommendedName>
</protein>
<keyword evidence="4" id="KW-1133">Transmembrane helix</keyword>
<evidence type="ECO:0000256" key="4">
    <source>
        <dbReference type="SAM" id="Phobius"/>
    </source>
</evidence>
<dbReference type="InterPro" id="IPR000160">
    <property type="entry name" value="GGDEF_dom"/>
</dbReference>
<dbReference type="InterPro" id="IPR029787">
    <property type="entry name" value="Nucleotide_cyclase"/>
</dbReference>
<dbReference type="PROSITE" id="PS50887">
    <property type="entry name" value="GGDEF"/>
    <property type="match status" value="1"/>
</dbReference>
<evidence type="ECO:0000259" key="5">
    <source>
        <dbReference type="PROSITE" id="PS50887"/>
    </source>
</evidence>
<dbReference type="EMBL" id="CACSII010000016">
    <property type="protein sequence ID" value="CAA0109923.1"/>
    <property type="molecule type" value="Genomic_DNA"/>
</dbReference>
<reference evidence="6 7" key="1">
    <citation type="submission" date="2019-11" db="EMBL/GenBank/DDBJ databases">
        <authorList>
            <person name="Holert J."/>
        </authorList>
    </citation>
    <scope>NUCLEOTIDE SEQUENCE [LARGE SCALE GENOMIC DNA]</scope>
    <source>
        <strain evidence="6">BC5_2</strain>
    </source>
</reference>
<dbReference type="InterPro" id="IPR043128">
    <property type="entry name" value="Rev_trsase/Diguanyl_cyclase"/>
</dbReference>
<dbReference type="EC" id="2.7.7.65" evidence="1"/>
<dbReference type="PANTHER" id="PTHR45138:SF9">
    <property type="entry name" value="DIGUANYLATE CYCLASE DGCM-RELATED"/>
    <property type="match status" value="1"/>
</dbReference>
<feature type="transmembrane region" description="Helical" evidence="4">
    <location>
        <begin position="194"/>
        <end position="210"/>
    </location>
</feature>
<dbReference type="GO" id="GO:0005886">
    <property type="term" value="C:plasma membrane"/>
    <property type="evidence" value="ECO:0007669"/>
    <property type="project" value="TreeGrafter"/>
</dbReference>
<feature type="transmembrane region" description="Helical" evidence="4">
    <location>
        <begin position="12"/>
        <end position="32"/>
    </location>
</feature>
<comment type="catalytic activity">
    <reaction evidence="2">
        <text>2 GTP = 3',3'-c-di-GMP + 2 diphosphate</text>
        <dbReference type="Rhea" id="RHEA:24898"/>
        <dbReference type="ChEBI" id="CHEBI:33019"/>
        <dbReference type="ChEBI" id="CHEBI:37565"/>
        <dbReference type="ChEBI" id="CHEBI:58805"/>
        <dbReference type="EC" id="2.7.7.65"/>
    </reaction>
</comment>
<accession>A0A5S9Q7M0</accession>
<dbReference type="GO" id="GO:0043709">
    <property type="term" value="P:cell adhesion involved in single-species biofilm formation"/>
    <property type="evidence" value="ECO:0007669"/>
    <property type="project" value="TreeGrafter"/>
</dbReference>
<dbReference type="SUPFAM" id="SSF55073">
    <property type="entry name" value="Nucleotide cyclase"/>
    <property type="match status" value="1"/>
</dbReference>
<feature type="transmembrane region" description="Helical" evidence="4">
    <location>
        <begin position="91"/>
        <end position="108"/>
    </location>
</feature>
<keyword evidence="6" id="KW-0548">Nucleotidyltransferase</keyword>
<dbReference type="Proteomes" id="UP000434580">
    <property type="component" value="Unassembled WGS sequence"/>
</dbReference>
<dbReference type="GO" id="GO:1902201">
    <property type="term" value="P:negative regulation of bacterial-type flagellum-dependent cell motility"/>
    <property type="evidence" value="ECO:0007669"/>
    <property type="project" value="TreeGrafter"/>
</dbReference>
<dbReference type="AlphaFoldDB" id="A0A5S9Q7M0"/>
<evidence type="ECO:0000256" key="2">
    <source>
        <dbReference type="ARBA" id="ARBA00034247"/>
    </source>
</evidence>
<feature type="transmembrane region" description="Helical" evidence="4">
    <location>
        <begin position="67"/>
        <end position="85"/>
    </location>
</feature>
<gene>
    <name evidence="6" type="primary">dgcT_1</name>
    <name evidence="6" type="ORF">DPBNPPHM_01332</name>
</gene>
<dbReference type="NCBIfam" id="TIGR00254">
    <property type="entry name" value="GGDEF"/>
    <property type="match status" value="2"/>
</dbReference>
<feature type="region of interest" description="Disordered" evidence="3">
    <location>
        <begin position="347"/>
        <end position="372"/>
    </location>
</feature>
<dbReference type="Pfam" id="PF00990">
    <property type="entry name" value="GGDEF"/>
    <property type="match status" value="1"/>
</dbReference>
<evidence type="ECO:0000256" key="3">
    <source>
        <dbReference type="SAM" id="MobiDB-lite"/>
    </source>
</evidence>
<dbReference type="CDD" id="cd01949">
    <property type="entry name" value="GGDEF"/>
    <property type="match status" value="1"/>
</dbReference>
<dbReference type="SMART" id="SM00267">
    <property type="entry name" value="GGDEF"/>
    <property type="match status" value="1"/>
</dbReference>
<proteinExistence type="predicted"/>
<dbReference type="OrthoDB" id="9812260at2"/>
<feature type="transmembrane region" description="Helical" evidence="4">
    <location>
        <begin position="38"/>
        <end position="60"/>
    </location>
</feature>
<feature type="compositionally biased region" description="Basic and acidic residues" evidence="3">
    <location>
        <begin position="349"/>
        <end position="361"/>
    </location>
</feature>